<dbReference type="Gene3D" id="1.20.1270.60">
    <property type="entry name" value="Arfaptin homology (AH) domain/BAR domain"/>
    <property type="match status" value="1"/>
</dbReference>
<dbReference type="Pfam" id="PF00041">
    <property type="entry name" value="fn3"/>
    <property type="match status" value="1"/>
</dbReference>
<feature type="chain" id="PRO_5016338344" evidence="2">
    <location>
        <begin position="27"/>
        <end position="764"/>
    </location>
</feature>
<evidence type="ECO:0000259" key="3">
    <source>
        <dbReference type="PROSITE" id="PS50853"/>
    </source>
</evidence>
<keyword evidence="2" id="KW-0732">Signal</keyword>
<organism evidence="4 5">
    <name type="scientific">Chitinophaga dinghuensis</name>
    <dbReference type="NCBI Taxonomy" id="1539050"/>
    <lineage>
        <taxon>Bacteria</taxon>
        <taxon>Pseudomonadati</taxon>
        <taxon>Bacteroidota</taxon>
        <taxon>Chitinophagia</taxon>
        <taxon>Chitinophagales</taxon>
        <taxon>Chitinophagaceae</taxon>
        <taxon>Chitinophaga</taxon>
    </lineage>
</organism>
<dbReference type="InterPro" id="IPR036116">
    <property type="entry name" value="FN3_sf"/>
</dbReference>
<dbReference type="Gene3D" id="2.60.40.10">
    <property type="entry name" value="Immunoglobulins"/>
    <property type="match status" value="2"/>
</dbReference>
<dbReference type="InterPro" id="IPR027267">
    <property type="entry name" value="AH/BAR_dom_sf"/>
</dbReference>
<evidence type="ECO:0000313" key="4">
    <source>
        <dbReference type="EMBL" id="RAJ87607.1"/>
    </source>
</evidence>
<dbReference type="InterPro" id="IPR013783">
    <property type="entry name" value="Ig-like_fold"/>
</dbReference>
<evidence type="ECO:0000256" key="2">
    <source>
        <dbReference type="SAM" id="SignalP"/>
    </source>
</evidence>
<comment type="caution">
    <text evidence="4">The sequence shown here is derived from an EMBL/GenBank/DDBJ whole genome shotgun (WGS) entry which is preliminary data.</text>
</comment>
<dbReference type="EMBL" id="QLMA01000001">
    <property type="protein sequence ID" value="RAJ87607.1"/>
    <property type="molecule type" value="Genomic_DNA"/>
</dbReference>
<dbReference type="OrthoDB" id="1521695at2"/>
<protein>
    <submittedName>
        <fullName evidence="4">Fibronectin type III domain protein</fullName>
    </submittedName>
</protein>
<dbReference type="PROSITE" id="PS50853">
    <property type="entry name" value="FN3"/>
    <property type="match status" value="1"/>
</dbReference>
<dbReference type="AlphaFoldDB" id="A0A327WA64"/>
<evidence type="ECO:0000256" key="1">
    <source>
        <dbReference type="SAM" id="MobiDB-lite"/>
    </source>
</evidence>
<feature type="domain" description="Fibronectin type-III" evidence="3">
    <location>
        <begin position="303"/>
        <end position="391"/>
    </location>
</feature>
<dbReference type="InterPro" id="IPR003961">
    <property type="entry name" value="FN3_dom"/>
</dbReference>
<dbReference type="SUPFAM" id="SSF49265">
    <property type="entry name" value="Fibronectin type III"/>
    <property type="match status" value="1"/>
</dbReference>
<evidence type="ECO:0000313" key="5">
    <source>
        <dbReference type="Proteomes" id="UP000249819"/>
    </source>
</evidence>
<dbReference type="SUPFAM" id="SSF103657">
    <property type="entry name" value="BAR/IMD domain-like"/>
    <property type="match status" value="1"/>
</dbReference>
<keyword evidence="5" id="KW-1185">Reference proteome</keyword>
<feature type="signal peptide" evidence="2">
    <location>
        <begin position="1"/>
        <end position="26"/>
    </location>
</feature>
<name>A0A327WA64_9BACT</name>
<dbReference type="Proteomes" id="UP000249819">
    <property type="component" value="Unassembled WGS sequence"/>
</dbReference>
<feature type="region of interest" description="Disordered" evidence="1">
    <location>
        <begin position="555"/>
        <end position="579"/>
    </location>
</feature>
<sequence>MCKRMKLLHKHLLTALLTLMLSAIWAGSEAQNFPVTAQVQVLPPVSAQITSLYQGTRPKMIVTLINTDMRKPVLKVRLRFTIKGTLATLRNKDYAYYPPIELEAGVPLQLTLDDLAPYFKTDNLDISGIPSWQFAQTSKLPDGYYTYCVEVIETISGQQVSSPQLGCSPTVWITTSEPPLLNLPKKGETVAMRDPMNLIFNWTPRHMNSPNAAFQTQYEFTIAELWDTITPPEAAFSNTPPLYQEIVNTTTFLYGPVNPPLLPYKRYAWRVRAIAKQGLDEYDIFRNNGYSEIFYFSLQEDCQPPQMVASSVENGKITISWSPSPKMFEYRVEYREQGNSDASWFNMKTTDDRVTLYDVLPGRSYEYRVGGSCTEGITSFGDIRGFKVPQRDTALMSRCGLIPNINISNRTPIAQLVSGDMIFAGDFPVRIITVNGAGSYSGTGYVMVPFLGDQKVAVNFNGITVNTDRKLIGGVIMTTYDANKKLASVGEVVNAIKDLASVVNDLGRLSLDMNYLDYKKITEELRKMAEDELPQELKDRVIAAADKMDKAKTDYDQAKKEYDEATTPEEKSKAKEKMKAAQSQLEEAKKEVEAVNKEKQKLIKAASDLIIKAIKSLKNDIKTGDSDKQNYQNALDALKSQVVTNAGETLPSGWGVADLGTAEEEASDQVMSDRRQFTQQVRDLYSLKLLYIRGELFKAFFKYFDSSDKVSQEFGKDPVVNGRQLLKEVLQKKQDKVPDDEIIEFIKSSLIKYLEETAKEVSYE</sequence>
<reference evidence="4 5" key="1">
    <citation type="submission" date="2018-06" db="EMBL/GenBank/DDBJ databases">
        <title>Genomic Encyclopedia of Archaeal and Bacterial Type Strains, Phase II (KMG-II): from individual species to whole genera.</title>
        <authorList>
            <person name="Goeker M."/>
        </authorList>
    </citation>
    <scope>NUCLEOTIDE SEQUENCE [LARGE SCALE GENOMIC DNA]</scope>
    <source>
        <strain evidence="4 5">DSM 29821</strain>
    </source>
</reference>
<accession>A0A327WA64</accession>
<gene>
    <name evidence="4" type="ORF">CLV59_101368</name>
</gene>
<dbReference type="CDD" id="cd00063">
    <property type="entry name" value="FN3"/>
    <property type="match status" value="1"/>
</dbReference>
<proteinExistence type="predicted"/>